<comment type="caution">
    <text evidence="1">The sequence shown here is derived from an EMBL/GenBank/DDBJ whole genome shotgun (WGS) entry which is preliminary data.</text>
</comment>
<name>A0ACC0W346_9STRA</name>
<sequence length="335" mass="37880">MITEAARRGIHIALLNGRMSNQSFRLWRLPGLYELSKSIVGKFSLVLCQDEQHLRRFEYLGARNAHTMPNLKFTFLPLQENKSLASAVRFAIGSRAVWVAASTHDHEELMMAEVHTKLSKRLADRQLLTVIIPRHPTRVSGILEQLRHQFPELKITLRSRCGMPTHAVDIFIVDTLEFLQAKGSVHQGETNLFYSMIPTAVIGGRSFVFLKVDTFDVKSLLLSIGSFVRRGGHNPIEPLRAGCHVFMGPHMENFEDILQHLQRTPAISDSLQSVRGPLELAAALENRLLVLTRSSGTTSESDPRTKLIRMMDNLAVTTISLYEERLRKWLIDGQP</sequence>
<gene>
    <name evidence="1" type="ORF">PsorP6_005759</name>
</gene>
<accession>A0ACC0W346</accession>
<dbReference type="EMBL" id="CM047583">
    <property type="protein sequence ID" value="KAI9912514.1"/>
    <property type="molecule type" value="Genomic_DNA"/>
</dbReference>
<evidence type="ECO:0000313" key="2">
    <source>
        <dbReference type="Proteomes" id="UP001163321"/>
    </source>
</evidence>
<keyword evidence="2" id="KW-1185">Reference proteome</keyword>
<reference evidence="1 2" key="1">
    <citation type="journal article" date="2022" name="bioRxiv">
        <title>The genome of the oomycete Peronosclerospora sorghi, a cosmopolitan pathogen of maize and sorghum, is inflated with dispersed pseudogenes.</title>
        <authorList>
            <person name="Fletcher K."/>
            <person name="Martin F."/>
            <person name="Isakeit T."/>
            <person name="Cavanaugh K."/>
            <person name="Magill C."/>
            <person name="Michelmore R."/>
        </authorList>
    </citation>
    <scope>NUCLEOTIDE SEQUENCE [LARGE SCALE GENOMIC DNA]</scope>
    <source>
        <strain evidence="1">P6</strain>
    </source>
</reference>
<evidence type="ECO:0000313" key="1">
    <source>
        <dbReference type="EMBL" id="KAI9912514.1"/>
    </source>
</evidence>
<proteinExistence type="predicted"/>
<protein>
    <submittedName>
        <fullName evidence="1">Uncharacterized protein</fullName>
    </submittedName>
</protein>
<organism evidence="1 2">
    <name type="scientific">Peronosclerospora sorghi</name>
    <dbReference type="NCBI Taxonomy" id="230839"/>
    <lineage>
        <taxon>Eukaryota</taxon>
        <taxon>Sar</taxon>
        <taxon>Stramenopiles</taxon>
        <taxon>Oomycota</taxon>
        <taxon>Peronosporomycetes</taxon>
        <taxon>Peronosporales</taxon>
        <taxon>Peronosporaceae</taxon>
        <taxon>Peronosclerospora</taxon>
    </lineage>
</organism>
<dbReference type="Proteomes" id="UP001163321">
    <property type="component" value="Chromosome 4"/>
</dbReference>